<feature type="compositionally biased region" description="Basic and acidic residues" evidence="1">
    <location>
        <begin position="75"/>
        <end position="90"/>
    </location>
</feature>
<reference evidence="2 3" key="1">
    <citation type="journal article" date="2021" name="Nat. Plants">
        <title>The Taxus genome provides insights into paclitaxel biosynthesis.</title>
        <authorList>
            <person name="Xiong X."/>
            <person name="Gou J."/>
            <person name="Liao Q."/>
            <person name="Li Y."/>
            <person name="Zhou Q."/>
            <person name="Bi G."/>
            <person name="Li C."/>
            <person name="Du R."/>
            <person name="Wang X."/>
            <person name="Sun T."/>
            <person name="Guo L."/>
            <person name="Liang H."/>
            <person name="Lu P."/>
            <person name="Wu Y."/>
            <person name="Zhang Z."/>
            <person name="Ro D.K."/>
            <person name="Shang Y."/>
            <person name="Huang S."/>
            <person name="Yan J."/>
        </authorList>
    </citation>
    <scope>NUCLEOTIDE SEQUENCE [LARGE SCALE GENOMIC DNA]</scope>
    <source>
        <strain evidence="2">Ta-2019</strain>
    </source>
</reference>
<organism evidence="2 3">
    <name type="scientific">Taxus chinensis</name>
    <name type="common">Chinese yew</name>
    <name type="synonym">Taxus wallichiana var. chinensis</name>
    <dbReference type="NCBI Taxonomy" id="29808"/>
    <lineage>
        <taxon>Eukaryota</taxon>
        <taxon>Viridiplantae</taxon>
        <taxon>Streptophyta</taxon>
        <taxon>Embryophyta</taxon>
        <taxon>Tracheophyta</taxon>
        <taxon>Spermatophyta</taxon>
        <taxon>Pinopsida</taxon>
        <taxon>Pinidae</taxon>
        <taxon>Conifers II</taxon>
        <taxon>Cupressales</taxon>
        <taxon>Taxaceae</taxon>
        <taxon>Taxus</taxon>
    </lineage>
</organism>
<name>A0AA38CSP9_TAXCH</name>
<protein>
    <submittedName>
        <fullName evidence="2">Uncharacterized protein</fullName>
    </submittedName>
</protein>
<feature type="non-terminal residue" evidence="2">
    <location>
        <position position="96"/>
    </location>
</feature>
<sequence>IPLMVKPIEEARVGGQVVVRTNFVAAEEEDLAVPTCPLEQQTEEFNLTNFMLEEEFYQEQDCIQLVEEGEAAPNPKEEEHNLAVEEKNADPRALST</sequence>
<dbReference type="EMBL" id="JAHRHJ020000009">
    <property type="protein sequence ID" value="KAH9303307.1"/>
    <property type="molecule type" value="Genomic_DNA"/>
</dbReference>
<keyword evidence="3" id="KW-1185">Reference proteome</keyword>
<proteinExistence type="predicted"/>
<evidence type="ECO:0000256" key="1">
    <source>
        <dbReference type="SAM" id="MobiDB-lite"/>
    </source>
</evidence>
<accession>A0AA38CSP9</accession>
<feature type="region of interest" description="Disordered" evidence="1">
    <location>
        <begin position="69"/>
        <end position="96"/>
    </location>
</feature>
<evidence type="ECO:0000313" key="3">
    <source>
        <dbReference type="Proteomes" id="UP000824469"/>
    </source>
</evidence>
<gene>
    <name evidence="2" type="ORF">KI387_014890</name>
</gene>
<comment type="caution">
    <text evidence="2">The sequence shown here is derived from an EMBL/GenBank/DDBJ whole genome shotgun (WGS) entry which is preliminary data.</text>
</comment>
<evidence type="ECO:0000313" key="2">
    <source>
        <dbReference type="EMBL" id="KAH9303307.1"/>
    </source>
</evidence>
<dbReference type="AlphaFoldDB" id="A0AA38CSP9"/>
<dbReference type="Proteomes" id="UP000824469">
    <property type="component" value="Unassembled WGS sequence"/>
</dbReference>
<feature type="non-terminal residue" evidence="2">
    <location>
        <position position="1"/>
    </location>
</feature>